<dbReference type="KEGG" id="rpe:RPE_3531"/>
<gene>
    <name evidence="2" type="ordered locus">RPE_3531</name>
</gene>
<protein>
    <submittedName>
        <fullName evidence="2">Uncharacterized protein</fullName>
    </submittedName>
</protein>
<evidence type="ECO:0000256" key="1">
    <source>
        <dbReference type="SAM" id="SignalP"/>
    </source>
</evidence>
<dbReference type="HOGENOM" id="CLU_190734_0_0_5"/>
<dbReference type="OrthoDB" id="8254643at2"/>
<organism evidence="2">
    <name type="scientific">Rhodopseudomonas palustris (strain BisA53)</name>
    <dbReference type="NCBI Taxonomy" id="316055"/>
    <lineage>
        <taxon>Bacteria</taxon>
        <taxon>Pseudomonadati</taxon>
        <taxon>Pseudomonadota</taxon>
        <taxon>Alphaproteobacteria</taxon>
        <taxon>Hyphomicrobiales</taxon>
        <taxon>Nitrobacteraceae</taxon>
        <taxon>Rhodopseudomonas</taxon>
    </lineage>
</organism>
<keyword evidence="1" id="KW-0732">Signal</keyword>
<evidence type="ECO:0000313" key="2">
    <source>
        <dbReference type="EMBL" id="ABJ07461.1"/>
    </source>
</evidence>
<feature type="chain" id="PRO_5004165821" evidence="1">
    <location>
        <begin position="22"/>
        <end position="87"/>
    </location>
</feature>
<sequence length="87" mass="9372">MQAIVLTTALVSILTLSPASAKMMNCSGENIAKSYAMMAAMPDGPSKMAMARETGMVNAEMSKGNMRGACRHYMNMQKMSMMKPGIM</sequence>
<name>Q07KS3_RHOP5</name>
<feature type="signal peptide" evidence="1">
    <location>
        <begin position="1"/>
        <end position="21"/>
    </location>
</feature>
<dbReference type="AlphaFoldDB" id="Q07KS3"/>
<accession>Q07KS3</accession>
<proteinExistence type="predicted"/>
<reference evidence="2" key="1">
    <citation type="submission" date="2006-09" db="EMBL/GenBank/DDBJ databases">
        <title>Complete sequence of Rhodopseudomonas palustris BisA53.</title>
        <authorList>
            <consortium name="US DOE Joint Genome Institute"/>
            <person name="Copeland A."/>
            <person name="Lucas S."/>
            <person name="Lapidus A."/>
            <person name="Barry K."/>
            <person name="Detter J.C."/>
            <person name="Glavina del Rio T."/>
            <person name="Hammon N."/>
            <person name="Israni S."/>
            <person name="Dalin E."/>
            <person name="Tice H."/>
            <person name="Pitluck S."/>
            <person name="Chain P."/>
            <person name="Malfatti S."/>
            <person name="Shin M."/>
            <person name="Vergez L."/>
            <person name="Schmutz J."/>
            <person name="Larimer F."/>
            <person name="Land M."/>
            <person name="Hauser L."/>
            <person name="Pelletier D.A."/>
            <person name="Kyrpides N."/>
            <person name="Kim E."/>
            <person name="Harwood C.S."/>
            <person name="Oda Y."/>
            <person name="Richardson P."/>
        </authorList>
    </citation>
    <scope>NUCLEOTIDE SEQUENCE [LARGE SCALE GENOMIC DNA]</scope>
    <source>
        <strain evidence="2">BisA53</strain>
    </source>
</reference>
<dbReference type="EMBL" id="CP000463">
    <property type="protein sequence ID" value="ABJ07461.1"/>
    <property type="molecule type" value="Genomic_DNA"/>
</dbReference>
<dbReference type="eggNOG" id="ENOG50318QI">
    <property type="taxonomic scope" value="Bacteria"/>
</dbReference>